<dbReference type="PANTHER" id="PTHR11537">
    <property type="entry name" value="VOLTAGE-GATED POTASSIUM CHANNEL"/>
    <property type="match status" value="1"/>
</dbReference>
<dbReference type="Gene3D" id="1.10.287.70">
    <property type="match status" value="1"/>
</dbReference>
<accession>A0A9X0CU23</accession>
<reference evidence="10" key="1">
    <citation type="submission" date="2023-01" db="EMBL/GenBank/DDBJ databases">
        <title>Genome assembly of the deep-sea coral Lophelia pertusa.</title>
        <authorList>
            <person name="Herrera S."/>
            <person name="Cordes E."/>
        </authorList>
    </citation>
    <scope>NUCLEOTIDE SEQUENCE</scope>
    <source>
        <strain evidence="10">USNM1676648</strain>
        <tissue evidence="10">Polyp</tissue>
    </source>
</reference>
<dbReference type="EMBL" id="MU826828">
    <property type="protein sequence ID" value="KAJ7374218.1"/>
    <property type="molecule type" value="Genomic_DNA"/>
</dbReference>
<evidence type="ECO:0000256" key="8">
    <source>
        <dbReference type="SAM" id="Phobius"/>
    </source>
</evidence>
<dbReference type="Proteomes" id="UP001163046">
    <property type="component" value="Unassembled WGS sequence"/>
</dbReference>
<dbReference type="PANTHER" id="PTHR11537:SF252">
    <property type="entry name" value="POTASSIUM VOLTAGE-GATED CHANNEL PROTEIN SHAW"/>
    <property type="match status" value="1"/>
</dbReference>
<keyword evidence="4 8" id="KW-1133">Transmembrane helix</keyword>
<evidence type="ECO:0000256" key="6">
    <source>
        <dbReference type="ARBA" id="ARBA00023136"/>
    </source>
</evidence>
<comment type="subcellular location">
    <subcellularLocation>
        <location evidence="1">Membrane</location>
        <topology evidence="1">Multi-pass membrane protein</topology>
    </subcellularLocation>
</comment>
<dbReference type="SUPFAM" id="SSF81324">
    <property type="entry name" value="Voltage-gated potassium channels"/>
    <property type="match status" value="1"/>
</dbReference>
<evidence type="ECO:0000256" key="4">
    <source>
        <dbReference type="ARBA" id="ARBA00022989"/>
    </source>
</evidence>
<evidence type="ECO:0000256" key="1">
    <source>
        <dbReference type="ARBA" id="ARBA00004141"/>
    </source>
</evidence>
<sequence length="358" mass="41029">MWIMDCRSNRTEFPRSFFRGAPEGIWWAFVTSTTVGYGDRCPRGVLSRVFAIAWTMCGLVIIAILTGKIATVLTDFGYAGPYISLYGAEVAAIVNNSDFRLGVRKNARMNTVRNYMTYEEISQALGDKEVKGALVDLYVLSSHKHLFDDPRFRIVRVYDYKASYGVVLAGHSMKLEKCFTGHIKAHAESVFKNIEENVKILREPDQSPGEQQSTGLFDANSSQFITAVIIFTTLLALAWVLGIIYEIRRKKTSKVLKQSRDLKKEMFPILECFLTRTKEKMKVISKRHRQERCHVMRVEKEHDQQAATAVNKYYQVLSLRDITQEWSPRPTALSVKSMEVSLTNKKIRTIQRYGPLMR</sequence>
<evidence type="ECO:0000256" key="2">
    <source>
        <dbReference type="ARBA" id="ARBA00022448"/>
    </source>
</evidence>
<name>A0A9X0CU23_9CNID</name>
<feature type="transmembrane region" description="Helical" evidence="8">
    <location>
        <begin position="224"/>
        <end position="247"/>
    </location>
</feature>
<dbReference type="AlphaFoldDB" id="A0A9X0CU23"/>
<dbReference type="OrthoDB" id="5953750at2759"/>
<comment type="caution">
    <text evidence="10">The sequence shown here is derived from an EMBL/GenBank/DDBJ whole genome shotgun (WGS) entry which is preliminary data.</text>
</comment>
<evidence type="ECO:0000256" key="3">
    <source>
        <dbReference type="ARBA" id="ARBA00022692"/>
    </source>
</evidence>
<dbReference type="GO" id="GO:0001508">
    <property type="term" value="P:action potential"/>
    <property type="evidence" value="ECO:0007669"/>
    <property type="project" value="TreeGrafter"/>
</dbReference>
<keyword evidence="2" id="KW-0813">Transport</keyword>
<keyword evidence="3 8" id="KW-0812">Transmembrane</keyword>
<dbReference type="GO" id="GO:0005251">
    <property type="term" value="F:delayed rectifier potassium channel activity"/>
    <property type="evidence" value="ECO:0007669"/>
    <property type="project" value="TreeGrafter"/>
</dbReference>
<evidence type="ECO:0000256" key="5">
    <source>
        <dbReference type="ARBA" id="ARBA00023065"/>
    </source>
</evidence>
<evidence type="ECO:0000313" key="10">
    <source>
        <dbReference type="EMBL" id="KAJ7374218.1"/>
    </source>
</evidence>
<evidence type="ECO:0000259" key="9">
    <source>
        <dbReference type="Pfam" id="PF07885"/>
    </source>
</evidence>
<dbReference type="Pfam" id="PF07885">
    <property type="entry name" value="Ion_trans_2"/>
    <property type="match status" value="1"/>
</dbReference>
<dbReference type="InterPro" id="IPR013099">
    <property type="entry name" value="K_chnl_dom"/>
</dbReference>
<keyword evidence="11" id="KW-1185">Reference proteome</keyword>
<protein>
    <recommendedName>
        <fullName evidence="9">Potassium channel domain-containing protein</fullName>
    </recommendedName>
</protein>
<gene>
    <name evidence="10" type="ORF">OS493_007292</name>
</gene>
<keyword evidence="5" id="KW-0406">Ion transport</keyword>
<keyword evidence="7" id="KW-0407">Ion channel</keyword>
<dbReference type="GO" id="GO:0008076">
    <property type="term" value="C:voltage-gated potassium channel complex"/>
    <property type="evidence" value="ECO:0007669"/>
    <property type="project" value="InterPro"/>
</dbReference>
<organism evidence="10 11">
    <name type="scientific">Desmophyllum pertusum</name>
    <dbReference type="NCBI Taxonomy" id="174260"/>
    <lineage>
        <taxon>Eukaryota</taxon>
        <taxon>Metazoa</taxon>
        <taxon>Cnidaria</taxon>
        <taxon>Anthozoa</taxon>
        <taxon>Hexacorallia</taxon>
        <taxon>Scleractinia</taxon>
        <taxon>Caryophylliina</taxon>
        <taxon>Caryophylliidae</taxon>
        <taxon>Desmophyllum</taxon>
    </lineage>
</organism>
<keyword evidence="6 8" id="KW-0472">Membrane</keyword>
<evidence type="ECO:0000256" key="7">
    <source>
        <dbReference type="ARBA" id="ARBA00023303"/>
    </source>
</evidence>
<dbReference type="InterPro" id="IPR028325">
    <property type="entry name" value="VG_K_chnl"/>
</dbReference>
<evidence type="ECO:0000313" key="11">
    <source>
        <dbReference type="Proteomes" id="UP001163046"/>
    </source>
</evidence>
<feature type="transmembrane region" description="Helical" evidence="8">
    <location>
        <begin position="49"/>
        <end position="70"/>
    </location>
</feature>
<feature type="domain" description="Potassium channel" evidence="9">
    <location>
        <begin position="23"/>
        <end position="74"/>
    </location>
</feature>
<proteinExistence type="predicted"/>